<evidence type="ECO:0000256" key="1">
    <source>
        <dbReference type="SAM" id="MobiDB-lite"/>
    </source>
</evidence>
<feature type="region of interest" description="Disordered" evidence="1">
    <location>
        <begin position="49"/>
        <end position="77"/>
    </location>
</feature>
<evidence type="ECO:0000259" key="3">
    <source>
        <dbReference type="Pfam" id="PF08044"/>
    </source>
</evidence>
<feature type="domain" description="DUF1707" evidence="3">
    <location>
        <begin position="12"/>
        <end position="64"/>
    </location>
</feature>
<keyword evidence="2" id="KW-0472">Membrane</keyword>
<feature type="transmembrane region" description="Helical" evidence="2">
    <location>
        <begin position="149"/>
        <end position="166"/>
    </location>
</feature>
<evidence type="ECO:0000256" key="2">
    <source>
        <dbReference type="SAM" id="Phobius"/>
    </source>
</evidence>
<name>A0A2T1A6B3_9ACTN</name>
<evidence type="ECO:0000313" key="5">
    <source>
        <dbReference type="Proteomes" id="UP000237752"/>
    </source>
</evidence>
<protein>
    <submittedName>
        <fullName evidence="4">Uncharacterized protein DUF1707</fullName>
    </submittedName>
</protein>
<evidence type="ECO:0000313" key="4">
    <source>
        <dbReference type="EMBL" id="PRZ44153.1"/>
    </source>
</evidence>
<accession>A0A2T1A6B3</accession>
<dbReference type="RefSeq" id="WP_106347201.1">
    <property type="nucleotide sequence ID" value="NZ_PVUE01000001.1"/>
</dbReference>
<dbReference type="InterPro" id="IPR012551">
    <property type="entry name" value="DUF1707_SHOCT-like"/>
</dbReference>
<comment type="caution">
    <text evidence="4">The sequence shown here is derived from an EMBL/GenBank/DDBJ whole genome shotgun (WGS) entry which is preliminary data.</text>
</comment>
<dbReference type="PANTHER" id="PTHR40763:SF5">
    <property type="entry name" value="MEMBRANE PROTEIN"/>
    <property type="match status" value="1"/>
</dbReference>
<keyword evidence="2" id="KW-0812">Transmembrane</keyword>
<dbReference type="AlphaFoldDB" id="A0A2T1A6B3"/>
<dbReference type="EMBL" id="PVUE01000001">
    <property type="protein sequence ID" value="PRZ44153.1"/>
    <property type="molecule type" value="Genomic_DNA"/>
</dbReference>
<gene>
    <name evidence="4" type="ORF">CLV47_101278</name>
</gene>
<keyword evidence="2" id="KW-1133">Transmembrane helix</keyword>
<dbReference type="Proteomes" id="UP000237752">
    <property type="component" value="Unassembled WGS sequence"/>
</dbReference>
<dbReference type="OrthoDB" id="3748531at2"/>
<proteinExistence type="predicted"/>
<keyword evidence="5" id="KW-1185">Reference proteome</keyword>
<feature type="transmembrane region" description="Helical" evidence="2">
    <location>
        <begin position="98"/>
        <end position="119"/>
    </location>
</feature>
<organism evidence="4 5">
    <name type="scientific">Antricoccus suffuscus</name>
    <dbReference type="NCBI Taxonomy" id="1629062"/>
    <lineage>
        <taxon>Bacteria</taxon>
        <taxon>Bacillati</taxon>
        <taxon>Actinomycetota</taxon>
        <taxon>Actinomycetes</taxon>
        <taxon>Geodermatophilales</taxon>
        <taxon>Antricoccaceae</taxon>
        <taxon>Antricoccus</taxon>
    </lineage>
</organism>
<sequence>MTDTPHTSDGHLRIGDAEREIVIGRLSLAHSLGQLDADEYAERNEAAVNAKTRNDLADLTSDLPDPDGSKTEPRKNALARGAAKIESGARTAWGSHKVLTAVGIVLLLNMIAWTVAGIASGGGPDFEHGEHFGAMHGGGGDYEHGGGPQFLVLPILIGLFIAMGIARRRSHRDQ</sequence>
<reference evidence="4 5" key="1">
    <citation type="submission" date="2018-03" db="EMBL/GenBank/DDBJ databases">
        <title>Genomic Encyclopedia of Archaeal and Bacterial Type Strains, Phase II (KMG-II): from individual species to whole genera.</title>
        <authorList>
            <person name="Goeker M."/>
        </authorList>
    </citation>
    <scope>NUCLEOTIDE SEQUENCE [LARGE SCALE GENOMIC DNA]</scope>
    <source>
        <strain evidence="4 5">DSM 100065</strain>
    </source>
</reference>
<dbReference type="Pfam" id="PF08044">
    <property type="entry name" value="DUF1707"/>
    <property type="match status" value="1"/>
</dbReference>
<dbReference type="PANTHER" id="PTHR40763">
    <property type="entry name" value="MEMBRANE PROTEIN-RELATED"/>
    <property type="match status" value="1"/>
</dbReference>